<feature type="domain" description="Myb-like" evidence="1">
    <location>
        <begin position="13"/>
        <end position="36"/>
    </location>
</feature>
<dbReference type="Proteomes" id="UP001159641">
    <property type="component" value="Unassembled WGS sequence"/>
</dbReference>
<accession>A0AB34I175</accession>
<protein>
    <recommendedName>
        <fullName evidence="1">Myb-like domain-containing protein</fullName>
    </recommendedName>
</protein>
<proteinExistence type="predicted"/>
<evidence type="ECO:0000313" key="3">
    <source>
        <dbReference type="Proteomes" id="UP001159641"/>
    </source>
</evidence>
<dbReference type="AlphaFoldDB" id="A0AB34I175"/>
<evidence type="ECO:0000313" key="2">
    <source>
        <dbReference type="EMBL" id="KAJ8797040.1"/>
    </source>
</evidence>
<sequence>MRYLKDGEEVAQDDKLKKLVEQHGTDDWTLIASHLQVSETLSYIADMNDLGHGVTFAIFQKCVYIILDLGFLPKNISFVLIFLQLEAYKV</sequence>
<comment type="caution">
    <text evidence="2">The sequence shown here is derived from an EMBL/GenBank/DDBJ whole genome shotgun (WGS) entry which is preliminary data.</text>
</comment>
<organism evidence="2 3">
    <name type="scientific">Eschrichtius robustus</name>
    <name type="common">California gray whale</name>
    <name type="synonym">Eschrichtius gibbosus</name>
    <dbReference type="NCBI Taxonomy" id="9764"/>
    <lineage>
        <taxon>Eukaryota</taxon>
        <taxon>Metazoa</taxon>
        <taxon>Chordata</taxon>
        <taxon>Craniata</taxon>
        <taxon>Vertebrata</taxon>
        <taxon>Euteleostomi</taxon>
        <taxon>Mammalia</taxon>
        <taxon>Eutheria</taxon>
        <taxon>Laurasiatheria</taxon>
        <taxon>Artiodactyla</taxon>
        <taxon>Whippomorpha</taxon>
        <taxon>Cetacea</taxon>
        <taxon>Mysticeti</taxon>
        <taxon>Eschrichtiidae</taxon>
        <taxon>Eschrichtius</taxon>
    </lineage>
</organism>
<gene>
    <name evidence="2" type="ORF">J1605_001850</name>
</gene>
<dbReference type="Gene3D" id="1.10.10.60">
    <property type="entry name" value="Homeodomain-like"/>
    <property type="match status" value="1"/>
</dbReference>
<dbReference type="EMBL" id="JAIQCJ010000270">
    <property type="protein sequence ID" value="KAJ8797040.1"/>
    <property type="molecule type" value="Genomic_DNA"/>
</dbReference>
<dbReference type="CDD" id="cd00167">
    <property type="entry name" value="SANT"/>
    <property type="match status" value="1"/>
</dbReference>
<dbReference type="Pfam" id="PF00249">
    <property type="entry name" value="Myb_DNA-binding"/>
    <property type="match status" value="1"/>
</dbReference>
<dbReference type="InterPro" id="IPR001005">
    <property type="entry name" value="SANT/Myb"/>
</dbReference>
<reference evidence="2 3" key="1">
    <citation type="submission" date="2022-11" db="EMBL/GenBank/DDBJ databases">
        <title>Whole genome sequence of Eschrichtius robustus ER-17-0199.</title>
        <authorList>
            <person name="Bruniche-Olsen A."/>
            <person name="Black A.N."/>
            <person name="Fields C.J."/>
            <person name="Walden K."/>
            <person name="Dewoody J.A."/>
        </authorList>
    </citation>
    <scope>NUCLEOTIDE SEQUENCE [LARGE SCALE GENOMIC DNA]</scope>
    <source>
        <strain evidence="2">ER-17-0199</strain>
        <tissue evidence="2">Blubber</tissue>
    </source>
</reference>
<evidence type="ECO:0000259" key="1">
    <source>
        <dbReference type="Pfam" id="PF00249"/>
    </source>
</evidence>
<name>A0AB34I175_ESCRO</name>
<keyword evidence="3" id="KW-1185">Reference proteome</keyword>